<organism evidence="5 6">
    <name type="scientific">Pseudovibrio axinellae</name>
    <dbReference type="NCBI Taxonomy" id="989403"/>
    <lineage>
        <taxon>Bacteria</taxon>
        <taxon>Pseudomonadati</taxon>
        <taxon>Pseudomonadota</taxon>
        <taxon>Alphaproteobacteria</taxon>
        <taxon>Hyphomicrobiales</taxon>
        <taxon>Stappiaceae</taxon>
        <taxon>Pseudovibrio</taxon>
    </lineage>
</organism>
<keyword evidence="3" id="KW-0804">Transcription</keyword>
<name>A0A165ZSI7_9HYPH</name>
<evidence type="ECO:0000256" key="3">
    <source>
        <dbReference type="ARBA" id="ARBA00023163"/>
    </source>
</evidence>
<sequence length="335" mass="36873">MTRISANRLRHVARVYEQERQDALHFKLILQAVGVSADTLLDQNAKIDLQREAAALETACDALADPTFAARAGLAAPGAKTLLAYLAQASDTVGQVFRFAQRYYALEDPDLRFELDGDEQKPKICLVSDIISAHQFPRHREFLVFGLYRRTQQIAGADFGEMSVMLECDALTHCRKLGELAGCEVVGAYTSSGIQLPDGGFNFEIPTSDPALREHLVKHGDERLGQLPKNRQGISAKVIRLVRARLPGNLPSGDEVAKELCLTRRTLTRKLSEEGTNFKSLVEAARCDLAKRLLVGTDSIAQVAFLLDFADQAAFSVAFKRWTGATPAVFRKAKS</sequence>
<dbReference type="SUPFAM" id="SSF46689">
    <property type="entry name" value="Homeodomain-like"/>
    <property type="match status" value="1"/>
</dbReference>
<dbReference type="PANTHER" id="PTHR47894">
    <property type="entry name" value="HTH-TYPE TRANSCRIPTIONAL REGULATOR GADX"/>
    <property type="match status" value="1"/>
</dbReference>
<dbReference type="PROSITE" id="PS01124">
    <property type="entry name" value="HTH_ARAC_FAMILY_2"/>
    <property type="match status" value="1"/>
</dbReference>
<dbReference type="SMART" id="SM00342">
    <property type="entry name" value="HTH_ARAC"/>
    <property type="match status" value="1"/>
</dbReference>
<gene>
    <name evidence="5" type="primary">virS_1</name>
    <name evidence="5" type="ORF">PsAD2_01525</name>
</gene>
<dbReference type="Proteomes" id="UP000076577">
    <property type="component" value="Unassembled WGS sequence"/>
</dbReference>
<evidence type="ECO:0000313" key="5">
    <source>
        <dbReference type="EMBL" id="KZL20229.1"/>
    </source>
</evidence>
<dbReference type="PATRIC" id="fig|989403.3.peg.1623"/>
<evidence type="ECO:0000256" key="1">
    <source>
        <dbReference type="ARBA" id="ARBA00023015"/>
    </source>
</evidence>
<dbReference type="Pfam" id="PF12833">
    <property type="entry name" value="HTH_18"/>
    <property type="match status" value="1"/>
</dbReference>
<dbReference type="AlphaFoldDB" id="A0A165ZSI7"/>
<dbReference type="GO" id="GO:0005829">
    <property type="term" value="C:cytosol"/>
    <property type="evidence" value="ECO:0007669"/>
    <property type="project" value="TreeGrafter"/>
</dbReference>
<dbReference type="Pfam" id="PF12625">
    <property type="entry name" value="Arabinose_bd"/>
    <property type="match status" value="1"/>
</dbReference>
<protein>
    <submittedName>
        <fullName evidence="5">HTH-type transcriptional regulator VirS</fullName>
    </submittedName>
</protein>
<feature type="domain" description="HTH araC/xylS-type" evidence="4">
    <location>
        <begin position="236"/>
        <end position="333"/>
    </location>
</feature>
<dbReference type="InterPro" id="IPR018060">
    <property type="entry name" value="HTH_AraC"/>
</dbReference>
<evidence type="ECO:0000313" key="6">
    <source>
        <dbReference type="Proteomes" id="UP000076577"/>
    </source>
</evidence>
<accession>A0A165ZSI7</accession>
<dbReference type="GO" id="GO:0003700">
    <property type="term" value="F:DNA-binding transcription factor activity"/>
    <property type="evidence" value="ECO:0007669"/>
    <property type="project" value="InterPro"/>
</dbReference>
<proteinExistence type="predicted"/>
<dbReference type="RefSeq" id="WP_208979403.1">
    <property type="nucleotide sequence ID" value="NZ_FOFM01000003.1"/>
</dbReference>
<dbReference type="EMBL" id="LMCB01000010">
    <property type="protein sequence ID" value="KZL20229.1"/>
    <property type="molecule type" value="Genomic_DNA"/>
</dbReference>
<dbReference type="InterPro" id="IPR032687">
    <property type="entry name" value="AraC-type_N"/>
</dbReference>
<dbReference type="Gene3D" id="1.10.10.60">
    <property type="entry name" value="Homeodomain-like"/>
    <property type="match status" value="1"/>
</dbReference>
<dbReference type="PANTHER" id="PTHR47894:SF4">
    <property type="entry name" value="HTH-TYPE TRANSCRIPTIONAL REGULATOR GADX"/>
    <property type="match status" value="1"/>
</dbReference>
<dbReference type="STRING" id="989403.SAMN05421798_103246"/>
<keyword evidence="1" id="KW-0805">Transcription regulation</keyword>
<dbReference type="GO" id="GO:0000976">
    <property type="term" value="F:transcription cis-regulatory region binding"/>
    <property type="evidence" value="ECO:0007669"/>
    <property type="project" value="TreeGrafter"/>
</dbReference>
<evidence type="ECO:0000259" key="4">
    <source>
        <dbReference type="PROSITE" id="PS01124"/>
    </source>
</evidence>
<evidence type="ECO:0000256" key="2">
    <source>
        <dbReference type="ARBA" id="ARBA00023125"/>
    </source>
</evidence>
<comment type="caution">
    <text evidence="5">The sequence shown here is derived from an EMBL/GenBank/DDBJ whole genome shotgun (WGS) entry which is preliminary data.</text>
</comment>
<dbReference type="InterPro" id="IPR009057">
    <property type="entry name" value="Homeodomain-like_sf"/>
</dbReference>
<keyword evidence="2" id="KW-0238">DNA-binding</keyword>
<reference evidence="5 6" key="1">
    <citation type="journal article" date="2016" name="Front. Microbiol.">
        <title>Comparative Genomic Analysis Reveals a Diverse Repertoire of Genes Involved in Prokaryote-Eukaryote Interactions within the Pseudovibrio Genus.</title>
        <authorList>
            <person name="Romano S."/>
            <person name="Fernandez-Guerra A."/>
            <person name="Reen F.J."/>
            <person name="Glockner F.O."/>
            <person name="Crowley S.P."/>
            <person name="O'Sullivan O."/>
            <person name="Cotter P.D."/>
            <person name="Adams C."/>
            <person name="Dobson A.D."/>
            <person name="O'Gara F."/>
        </authorList>
    </citation>
    <scope>NUCLEOTIDE SEQUENCE [LARGE SCALE GENOMIC DNA]</scope>
    <source>
        <strain evidence="5 6">Ad2</strain>
    </source>
</reference>
<keyword evidence="6" id="KW-1185">Reference proteome</keyword>